<evidence type="ECO:0000313" key="3">
    <source>
        <dbReference type="Proteomes" id="UP000280726"/>
    </source>
</evidence>
<dbReference type="Pfam" id="PF04250">
    <property type="entry name" value="DUF429"/>
    <property type="match status" value="1"/>
</dbReference>
<comment type="caution">
    <text evidence="2">The sequence shown here is derived from an EMBL/GenBank/DDBJ whole genome shotgun (WGS) entry which is preliminary data.</text>
</comment>
<evidence type="ECO:0000313" key="2">
    <source>
        <dbReference type="EMBL" id="RPF26695.1"/>
    </source>
</evidence>
<dbReference type="RefSeq" id="WP_170175228.1">
    <property type="nucleotide sequence ID" value="NZ_RKRA01000001.1"/>
</dbReference>
<sequence length="242" mass="24534">MVLEDRPGGPRDLAGTVGTPGTAGAGTVAATGPGDLGTAVTGVVGPTITDVVLAAQREGQIDVVAVDIPIGVPEHGPRQADVLARRVVGPRRSSVFPTPVRAALEAADYAAAVLASRDLTGVGLSRQAHALGPALLEVEEWVRMTAVAVVEVHPEVSFAVLAGSPLPWPKKSWAGARARLDLLTGAGVHLPADLGPAAVVPVDDVLDAAVAAWSARRYHRGAAVSFPGPPEVLDGIAAAIWA</sequence>
<dbReference type="EMBL" id="RKRA01000001">
    <property type="protein sequence ID" value="RPF26695.1"/>
    <property type="molecule type" value="Genomic_DNA"/>
</dbReference>
<organism evidence="2 3">
    <name type="scientific">Georgenia muralis</name>
    <dbReference type="NCBI Taxonomy" id="154117"/>
    <lineage>
        <taxon>Bacteria</taxon>
        <taxon>Bacillati</taxon>
        <taxon>Actinomycetota</taxon>
        <taxon>Actinomycetes</taxon>
        <taxon>Micrococcales</taxon>
        <taxon>Bogoriellaceae</taxon>
        <taxon>Georgenia</taxon>
    </lineage>
</organism>
<protein>
    <submittedName>
        <fullName evidence="2">Putative RNase H-like nuclease</fullName>
    </submittedName>
</protein>
<name>A0A3N5A033_9MICO</name>
<dbReference type="Proteomes" id="UP000280726">
    <property type="component" value="Unassembled WGS sequence"/>
</dbReference>
<dbReference type="InterPro" id="IPR007362">
    <property type="entry name" value="DUF429"/>
</dbReference>
<gene>
    <name evidence="2" type="ORF">EDD32_1144</name>
</gene>
<feature type="region of interest" description="Disordered" evidence="1">
    <location>
        <begin position="1"/>
        <end position="21"/>
    </location>
</feature>
<reference evidence="2 3" key="1">
    <citation type="submission" date="2018-11" db="EMBL/GenBank/DDBJ databases">
        <title>Sequencing the genomes of 1000 actinobacteria strains.</title>
        <authorList>
            <person name="Klenk H.-P."/>
        </authorList>
    </citation>
    <scope>NUCLEOTIDE SEQUENCE [LARGE SCALE GENOMIC DNA]</scope>
    <source>
        <strain evidence="2 3">DSM 14418</strain>
    </source>
</reference>
<proteinExistence type="predicted"/>
<dbReference type="AlphaFoldDB" id="A0A3N5A033"/>
<accession>A0A3N5A033</accession>
<evidence type="ECO:0000256" key="1">
    <source>
        <dbReference type="SAM" id="MobiDB-lite"/>
    </source>
</evidence>
<keyword evidence="3" id="KW-1185">Reference proteome</keyword>